<dbReference type="GO" id="GO:0046654">
    <property type="term" value="P:tetrahydrofolate biosynthetic process"/>
    <property type="evidence" value="ECO:0007669"/>
    <property type="project" value="UniProtKB-UniRule"/>
</dbReference>
<name>A0A412GV34_9BACT</name>
<dbReference type="GO" id="GO:0046656">
    <property type="term" value="P:folic acid biosynthetic process"/>
    <property type="evidence" value="ECO:0007669"/>
    <property type="project" value="UniProtKB-UniRule"/>
</dbReference>
<dbReference type="GO" id="GO:0005737">
    <property type="term" value="C:cytoplasm"/>
    <property type="evidence" value="ECO:0007669"/>
    <property type="project" value="TreeGrafter"/>
</dbReference>
<dbReference type="InterPro" id="IPR043133">
    <property type="entry name" value="GTP-CH-I_C/QueF"/>
</dbReference>
<comment type="caution">
    <text evidence="8">The sequence shown here is derived from an EMBL/GenBank/DDBJ whole genome shotgun (WGS) entry which is preliminary data.</text>
</comment>
<evidence type="ECO:0000256" key="6">
    <source>
        <dbReference type="RuleBase" id="RU362079"/>
    </source>
</evidence>
<gene>
    <name evidence="8" type="primary">folB</name>
    <name evidence="8" type="ORF">DWY20_03830</name>
</gene>
<dbReference type="InterPro" id="IPR006156">
    <property type="entry name" value="Dihydroneopterin_aldolase"/>
</dbReference>
<dbReference type="Proteomes" id="UP000285864">
    <property type="component" value="Unassembled WGS sequence"/>
</dbReference>
<keyword evidence="5 6" id="KW-0456">Lyase</keyword>
<dbReference type="Pfam" id="PF02152">
    <property type="entry name" value="FolB"/>
    <property type="match status" value="1"/>
</dbReference>
<dbReference type="EC" id="4.1.2.25" evidence="6"/>
<reference evidence="8 9" key="1">
    <citation type="submission" date="2018-08" db="EMBL/GenBank/DDBJ databases">
        <title>A genome reference for cultivated species of the human gut microbiota.</title>
        <authorList>
            <person name="Zou Y."/>
            <person name="Xue W."/>
            <person name="Luo G."/>
        </authorList>
    </citation>
    <scope>NUCLEOTIDE SEQUENCE [LARGE SCALE GENOMIC DNA]</scope>
    <source>
        <strain evidence="8 9">AF24-2</strain>
    </source>
</reference>
<dbReference type="PANTHER" id="PTHR42844">
    <property type="entry name" value="DIHYDRONEOPTERIN ALDOLASE 1-RELATED"/>
    <property type="match status" value="1"/>
</dbReference>
<dbReference type="NCBIfam" id="TIGR00526">
    <property type="entry name" value="folB_dom"/>
    <property type="match status" value="1"/>
</dbReference>
<dbReference type="SUPFAM" id="SSF55620">
    <property type="entry name" value="Tetrahydrobiopterin biosynthesis enzymes-like"/>
    <property type="match status" value="1"/>
</dbReference>
<organism evidence="8 9">
    <name type="scientific">Phocaeicola coprocola</name>
    <dbReference type="NCBI Taxonomy" id="310298"/>
    <lineage>
        <taxon>Bacteria</taxon>
        <taxon>Pseudomonadati</taxon>
        <taxon>Bacteroidota</taxon>
        <taxon>Bacteroidia</taxon>
        <taxon>Bacteroidales</taxon>
        <taxon>Bacteroidaceae</taxon>
        <taxon>Phocaeicola</taxon>
    </lineage>
</organism>
<comment type="pathway">
    <text evidence="2 6">Cofactor biosynthesis; tetrahydrofolate biosynthesis; 2-amino-4-hydroxy-6-hydroxymethyl-7,8-dihydropteridine diphosphate from 7,8-dihydroneopterin triphosphate: step 3/4.</text>
</comment>
<accession>A0A412GV34</accession>
<evidence type="ECO:0000313" key="8">
    <source>
        <dbReference type="EMBL" id="RGR98709.1"/>
    </source>
</evidence>
<comment type="similarity">
    <text evidence="3 6">Belongs to the DHNA family.</text>
</comment>
<dbReference type="AlphaFoldDB" id="A0A412GV34"/>
<sequence length="124" mass="14265">MMKQATDMYIHLKGLRLYAYHGVLPQENRVGAQYTIDLRLKTDFTLAAETDRLEGTINYADVFNAVKEEMRIPSQLLEHVAWRIAQRLLDDFQTISEINITLYKQNPPMGADCSQVGVEATYIR</sequence>
<comment type="catalytic activity">
    <reaction evidence="1 6">
        <text>7,8-dihydroneopterin = 6-hydroxymethyl-7,8-dihydropterin + glycolaldehyde</text>
        <dbReference type="Rhea" id="RHEA:10540"/>
        <dbReference type="ChEBI" id="CHEBI:17001"/>
        <dbReference type="ChEBI" id="CHEBI:17071"/>
        <dbReference type="ChEBI" id="CHEBI:44841"/>
        <dbReference type="EC" id="4.1.2.25"/>
    </reaction>
</comment>
<keyword evidence="4 6" id="KW-0289">Folate biosynthesis</keyword>
<dbReference type="PANTHER" id="PTHR42844:SF1">
    <property type="entry name" value="DIHYDRONEOPTERIN ALDOLASE 1-RELATED"/>
    <property type="match status" value="1"/>
</dbReference>
<proteinExistence type="inferred from homology"/>
<dbReference type="RefSeq" id="WP_118483365.1">
    <property type="nucleotide sequence ID" value="NZ_CAUELD010000010.1"/>
</dbReference>
<evidence type="ECO:0000313" key="9">
    <source>
        <dbReference type="Proteomes" id="UP000285864"/>
    </source>
</evidence>
<dbReference type="Gene3D" id="3.30.1130.10">
    <property type="match status" value="1"/>
</dbReference>
<evidence type="ECO:0000259" key="7">
    <source>
        <dbReference type="SMART" id="SM00905"/>
    </source>
</evidence>
<dbReference type="InterPro" id="IPR006157">
    <property type="entry name" value="FolB_dom"/>
</dbReference>
<dbReference type="SMART" id="SM00905">
    <property type="entry name" value="FolB"/>
    <property type="match status" value="1"/>
</dbReference>
<evidence type="ECO:0000256" key="5">
    <source>
        <dbReference type="ARBA" id="ARBA00023239"/>
    </source>
</evidence>
<comment type="function">
    <text evidence="6">Catalyzes the conversion of 7,8-dihydroneopterin to 6-hydroxymethyl-7,8-dihydropterin.</text>
</comment>
<evidence type="ECO:0000256" key="3">
    <source>
        <dbReference type="ARBA" id="ARBA00005708"/>
    </source>
</evidence>
<evidence type="ECO:0000256" key="1">
    <source>
        <dbReference type="ARBA" id="ARBA00001353"/>
    </source>
</evidence>
<dbReference type="NCBIfam" id="TIGR00525">
    <property type="entry name" value="folB"/>
    <property type="match status" value="1"/>
</dbReference>
<evidence type="ECO:0000256" key="4">
    <source>
        <dbReference type="ARBA" id="ARBA00022909"/>
    </source>
</evidence>
<dbReference type="EMBL" id="QRUU01000010">
    <property type="protein sequence ID" value="RGR98709.1"/>
    <property type="molecule type" value="Genomic_DNA"/>
</dbReference>
<protein>
    <recommendedName>
        <fullName evidence="6">7,8-dihydroneopterin aldolase</fullName>
        <ecNumber evidence="6">4.1.2.25</ecNumber>
    </recommendedName>
</protein>
<feature type="domain" description="Dihydroneopterin aldolase/epimerase" evidence="7">
    <location>
        <begin position="10"/>
        <end position="122"/>
    </location>
</feature>
<evidence type="ECO:0000256" key="2">
    <source>
        <dbReference type="ARBA" id="ARBA00005013"/>
    </source>
</evidence>
<dbReference type="UniPathway" id="UPA00077">
    <property type="reaction ID" value="UER00154"/>
</dbReference>
<dbReference type="GO" id="GO:0004150">
    <property type="term" value="F:dihydroneopterin aldolase activity"/>
    <property type="evidence" value="ECO:0007669"/>
    <property type="project" value="UniProtKB-UniRule"/>
</dbReference>
<keyword evidence="9" id="KW-1185">Reference proteome</keyword>
<dbReference type="CDD" id="cd00534">
    <property type="entry name" value="DHNA_DHNTPE"/>
    <property type="match status" value="1"/>
</dbReference>